<evidence type="ECO:0000256" key="3">
    <source>
        <dbReference type="ARBA" id="ARBA00022801"/>
    </source>
</evidence>
<dbReference type="SUPFAM" id="SSF56219">
    <property type="entry name" value="DNase I-like"/>
    <property type="match status" value="1"/>
</dbReference>
<keyword evidence="4 6" id="KW-0460">Magnesium</keyword>
<evidence type="ECO:0000256" key="1">
    <source>
        <dbReference type="ARBA" id="ARBA00007092"/>
    </source>
</evidence>
<dbReference type="InterPro" id="IPR004808">
    <property type="entry name" value="AP_endonuc_1"/>
</dbReference>
<feature type="active site" description="Proton acceptor" evidence="5">
    <location>
        <position position="307"/>
    </location>
</feature>
<organism evidence="11 12">
    <name type="scientific">Malassezia restricta (strain ATCC 96810 / NBRC 103918 / CBS 7877)</name>
    <name type="common">Seborrheic dermatitis infection agent</name>
    <dbReference type="NCBI Taxonomy" id="425264"/>
    <lineage>
        <taxon>Eukaryota</taxon>
        <taxon>Fungi</taxon>
        <taxon>Dikarya</taxon>
        <taxon>Basidiomycota</taxon>
        <taxon>Ustilaginomycotina</taxon>
        <taxon>Malasseziomycetes</taxon>
        <taxon>Malasseziales</taxon>
        <taxon>Malasseziaceae</taxon>
        <taxon>Malassezia</taxon>
    </lineage>
</organism>
<dbReference type="InterPro" id="IPR036691">
    <property type="entry name" value="Endo/exonu/phosph_ase_sf"/>
</dbReference>
<protein>
    <submittedName>
        <fullName evidence="11">Exodeoxyribonuclease</fullName>
        <ecNumber evidence="11">3.1.11.2</ecNumber>
    </submittedName>
</protein>
<feature type="binding site" evidence="6">
    <location>
        <position position="65"/>
    </location>
    <ligand>
        <name>Mg(2+)</name>
        <dbReference type="ChEBI" id="CHEBI:18420"/>
        <label>1</label>
    </ligand>
</feature>
<feature type="domain" description="Endonuclease/exonuclease/phosphatase" evidence="10">
    <location>
        <begin position="73"/>
        <end position="307"/>
    </location>
</feature>
<evidence type="ECO:0000256" key="6">
    <source>
        <dbReference type="PIRSR" id="PIRSR604808-2"/>
    </source>
</evidence>
<feature type="active site" evidence="5">
    <location>
        <position position="166"/>
    </location>
</feature>
<evidence type="ECO:0000313" key="12">
    <source>
        <dbReference type="Proteomes" id="UP000269793"/>
    </source>
</evidence>
<keyword evidence="8" id="KW-0234">DNA repair</keyword>
<evidence type="ECO:0000256" key="7">
    <source>
        <dbReference type="PIRSR" id="PIRSR604808-3"/>
    </source>
</evidence>
<keyword evidence="2 6" id="KW-0479">Metal-binding</keyword>
<dbReference type="GO" id="GO:0003906">
    <property type="term" value="F:DNA-(apurinic or apyrimidinic site) endonuclease activity"/>
    <property type="evidence" value="ECO:0007669"/>
    <property type="project" value="TreeGrafter"/>
</dbReference>
<dbReference type="EC" id="3.1.11.2" evidence="11"/>
<keyword evidence="8" id="KW-0227">DNA damage</keyword>
<dbReference type="OrthoDB" id="498125at2759"/>
<gene>
    <name evidence="11" type="primary">exoA</name>
    <name evidence="11" type="ORF">DNF11_2778</name>
</gene>
<feature type="binding site" evidence="6">
    <location>
        <position position="93"/>
    </location>
    <ligand>
        <name>Mg(2+)</name>
        <dbReference type="ChEBI" id="CHEBI:18420"/>
        <label>1</label>
    </ligand>
</feature>
<reference evidence="11 12" key="1">
    <citation type="submission" date="2018-10" db="EMBL/GenBank/DDBJ databases">
        <title>Complete genome sequence of Malassezia restricta CBS 7877.</title>
        <authorList>
            <person name="Morand S.C."/>
            <person name="Bertignac M."/>
            <person name="Iltis A."/>
            <person name="Kolder I."/>
            <person name="Pirovano W."/>
            <person name="Jourdain R."/>
            <person name="Clavaud C."/>
        </authorList>
    </citation>
    <scope>NUCLEOTIDE SEQUENCE [LARGE SCALE GENOMIC DNA]</scope>
    <source>
        <strain evidence="11 12">CBS 7877</strain>
    </source>
</reference>
<evidence type="ECO:0000256" key="9">
    <source>
        <dbReference type="SAM" id="MobiDB-lite"/>
    </source>
</evidence>
<feature type="region of interest" description="Disordered" evidence="9">
    <location>
        <begin position="1"/>
        <end position="35"/>
    </location>
</feature>
<feature type="binding site" evidence="6">
    <location>
        <position position="208"/>
    </location>
    <ligand>
        <name>Mg(2+)</name>
        <dbReference type="ChEBI" id="CHEBI:18420"/>
        <label>1</label>
    </ligand>
</feature>
<dbReference type="Pfam" id="PF03372">
    <property type="entry name" value="Exo_endo_phos"/>
    <property type="match status" value="1"/>
</dbReference>
<feature type="site" description="Important for catalytic activity" evidence="7">
    <location>
        <position position="280"/>
    </location>
</feature>
<dbReference type="STRING" id="425264.A0A3G2S935"/>
<accession>A0A3G2S935</accession>
<evidence type="ECO:0000313" key="11">
    <source>
        <dbReference type="EMBL" id="AYO43728.1"/>
    </source>
</evidence>
<evidence type="ECO:0000256" key="4">
    <source>
        <dbReference type="ARBA" id="ARBA00022842"/>
    </source>
</evidence>
<dbReference type="GO" id="GO:0008081">
    <property type="term" value="F:phosphoric diester hydrolase activity"/>
    <property type="evidence" value="ECO:0007669"/>
    <property type="project" value="TreeGrafter"/>
</dbReference>
<feature type="active site" description="Proton donor/acceptor" evidence="5">
    <location>
        <position position="206"/>
    </location>
</feature>
<feature type="site" description="Interaction with DNA substrate" evidence="7">
    <location>
        <position position="307"/>
    </location>
</feature>
<proteinExistence type="inferred from homology"/>
<dbReference type="Proteomes" id="UP000269793">
    <property type="component" value="Chromosome V"/>
</dbReference>
<name>A0A3G2S935_MALR7</name>
<dbReference type="PANTHER" id="PTHR22748">
    <property type="entry name" value="AP ENDONUCLEASE"/>
    <property type="match status" value="1"/>
</dbReference>
<dbReference type="EMBL" id="CP033152">
    <property type="protein sequence ID" value="AYO43728.1"/>
    <property type="molecule type" value="Genomic_DNA"/>
</dbReference>
<dbReference type="Gene3D" id="3.60.10.10">
    <property type="entry name" value="Endonuclease/exonuclease/phosphatase"/>
    <property type="match status" value="1"/>
</dbReference>
<feature type="binding site" evidence="6">
    <location>
        <position position="206"/>
    </location>
    <ligand>
        <name>Mg(2+)</name>
        <dbReference type="ChEBI" id="CHEBI:18420"/>
        <label>1</label>
    </ligand>
</feature>
<dbReference type="VEuPathDB" id="FungiDB:DNF11_2778"/>
<keyword evidence="12" id="KW-1185">Reference proteome</keyword>
<comment type="cofactor">
    <cofactor evidence="6 8">
        <name>Mg(2+)</name>
        <dbReference type="ChEBI" id="CHEBI:18420"/>
    </cofactor>
    <cofactor evidence="6 8">
        <name>Mn(2+)</name>
        <dbReference type="ChEBI" id="CHEBI:29035"/>
    </cofactor>
    <text evidence="6 8">Probably binds two magnesium or manganese ions per subunit.</text>
</comment>
<dbReference type="PANTHER" id="PTHR22748:SF6">
    <property type="entry name" value="DNA-(APURINIC OR APYRIMIDINIC SITE) ENDONUCLEASE"/>
    <property type="match status" value="1"/>
</dbReference>
<keyword evidence="3 11" id="KW-0378">Hydrolase</keyword>
<dbReference type="InterPro" id="IPR005135">
    <property type="entry name" value="Endo/exonuclease/phosphatase"/>
</dbReference>
<comment type="similarity">
    <text evidence="1 8">Belongs to the DNA repair enzymes AP/ExoA family.</text>
</comment>
<evidence type="ECO:0000256" key="2">
    <source>
        <dbReference type="ARBA" id="ARBA00022723"/>
    </source>
</evidence>
<dbReference type="GO" id="GO:0005634">
    <property type="term" value="C:nucleus"/>
    <property type="evidence" value="ECO:0007669"/>
    <property type="project" value="TreeGrafter"/>
</dbReference>
<feature type="binding site" evidence="6">
    <location>
        <position position="306"/>
    </location>
    <ligand>
        <name>Mg(2+)</name>
        <dbReference type="ChEBI" id="CHEBI:18420"/>
        <label>1</label>
    </ligand>
</feature>
<keyword evidence="6" id="KW-0464">Manganese</keyword>
<dbReference type="AlphaFoldDB" id="A0A3G2S935"/>
<dbReference type="GO" id="GO:0008311">
    <property type="term" value="F:double-stranded DNA 3'-5' DNA exonuclease activity"/>
    <property type="evidence" value="ECO:0007669"/>
    <property type="project" value="UniProtKB-EC"/>
</dbReference>
<dbReference type="NCBIfam" id="TIGR00633">
    <property type="entry name" value="xth"/>
    <property type="match status" value="1"/>
</dbReference>
<evidence type="ECO:0000256" key="5">
    <source>
        <dbReference type="PIRSR" id="PIRSR604808-1"/>
    </source>
</evidence>
<feature type="binding site" evidence="6">
    <location>
        <position position="307"/>
    </location>
    <ligand>
        <name>Mg(2+)</name>
        <dbReference type="ChEBI" id="CHEBI:18420"/>
        <label>1</label>
    </ligand>
</feature>
<evidence type="ECO:0000259" key="10">
    <source>
        <dbReference type="Pfam" id="PF03372"/>
    </source>
</evidence>
<feature type="compositionally biased region" description="Low complexity" evidence="9">
    <location>
        <begin position="1"/>
        <end position="10"/>
    </location>
</feature>
<dbReference type="GO" id="GO:0046872">
    <property type="term" value="F:metal ion binding"/>
    <property type="evidence" value="ECO:0007669"/>
    <property type="project" value="UniProtKB-KW"/>
</dbReference>
<sequence>MTKRAASAAADDAKRVRVDAPVSPAAPSGRDHVAPACLPRNTQLPSGPLSIDACAPGCTRIAIWNITSLKSSDNKGLMRYLHAENADVIVLSETKVNQVPSHAGLDAMYKYRYWGIGEKKGYAGIAVLSKRKPVHVDYGLPGFDDPSSQARMLTVEFPHTVLVGTYAVNAGDGLKTLPNKNRWNDALEQHLLSLQSKNKDVIWCGDLNVVWDDRDLAGASKKWNKAAGYTQAECDAHRRVLASTHMCDAWRERHPDAVGHYTYYGWRGQCRSRGSGWRIDTFIVPQQSLDRVKRCEIRHEIYGASDHLPVVMDWDGEL</sequence>
<feature type="site" description="Transition state stabilizer" evidence="7">
    <location>
        <position position="208"/>
    </location>
</feature>
<evidence type="ECO:0000256" key="8">
    <source>
        <dbReference type="RuleBase" id="RU362131"/>
    </source>
</evidence>
<dbReference type="GO" id="GO:0006284">
    <property type="term" value="P:base-excision repair"/>
    <property type="evidence" value="ECO:0007669"/>
    <property type="project" value="TreeGrafter"/>
</dbReference>
<dbReference type="PROSITE" id="PS51435">
    <property type="entry name" value="AP_NUCLEASE_F1_4"/>
    <property type="match status" value="1"/>
</dbReference>
<dbReference type="CDD" id="cd09087">
    <property type="entry name" value="Ape1-like_AP-endo"/>
    <property type="match status" value="1"/>
</dbReference>